<dbReference type="GO" id="GO:0008757">
    <property type="term" value="F:S-adenosylmethionine-dependent methyltransferase activity"/>
    <property type="evidence" value="ECO:0007669"/>
    <property type="project" value="InterPro"/>
</dbReference>
<dbReference type="PROSITE" id="PS50972">
    <property type="entry name" value="PTERIN_BINDING"/>
    <property type="match status" value="1"/>
</dbReference>
<dbReference type="Pfam" id="PF01022">
    <property type="entry name" value="HTH_5"/>
    <property type="match status" value="1"/>
</dbReference>
<sequence>MTDEPTLSVEDTLAALRAVGEATRLRLIALLAESELTVKDATAILGQSQPRISRHLKLLAEADLIQRFPEGSWVYYRLADGPEGELARGLVERISREDPVLAADQERFRAIRKAKAEEAASYFAARALTWDRERSLHVSEDDVETAMQSALGDTPFQSFLDLGTGTGRLLEVFSEQYSSALGIDASHDMLAVARANLAKSKLGNAQVRHGDVYALNVPPRSFDVVAIHQVLHFLDEPARALAEAARALRPGGRLMIIDFAPHELEFLRDNHAHRRLGFAHDQMERWLEALELDLEQVTDLVPGDDTENNLTVTLWLARDRRIVTDWPARDTSREAALSPITASFEFFPPKSDKMAETLWGTVKRLKPLSPSFVSVTYGAGGSTRERTHKTVERILGETDLSPAAHLTCVGASREEVDAIIEDYWKLGVRNLVALRGDPLEGIGSRYVPREDGYAYASDLVAGIKKIADFDISVSGYPEKHPESGSWQSEIDNLKRKVDAGADRIITQYFFDNDMFDDYLDRIAAAGINVPVIPGILPIHNFEQTMVFSAKCGTSIPSWLARRFAGLHNDPETRKLVGVAIACEQVMDLVDRGINDFHFYTMNRADLTYAICHMLGMGQQAPENMAEIPVIKSDALVRLRDLAKTRILVLDGAMGTEIQDLKLDEAGYRGQRFADWPSDVKGNNDLLSLTQPDAIRKIHVDYLEAGADIIETNTFSSTTIAQADYGMEELAYELNLESARLAREACDIVTNKDPARPRFVAGALGPTNRTASISPDVNDPGYRAVSFDDLRISYAEAARGLIAGGADILLVETIFDTLNAKAALFAIDEVFEEIGRILPVMISGTITDLSGRTLSGQTPEAFWNSVRHAEPFTVGLNCALGAKEMRAHVDELGRVADTLVCAYPNAGLPNEFGEYDESPEHMAGLLEEFASAGLVNVVGGCCGTTPAHVRAIADAVADKTPRPIPEVARHMRLSGLEPFVLTKETNFVNIGERTNVTGSARFRRLIKEGDYATALDVARQQVENGAQIIDVNMDEGLLDSEDAMVTFLNLVAAEPDIARVPVMIDSSKWSVIEAGLKCIQGKGVVNSISMKEGEDAFIEQARLIRRYGAAVVVMAFDEKGQADTFERKTEICARSYELLTGVVGFPPEDIIFDPNIFAVATGIEEHNNYGVDFIEATGWIRENLPHAHVSGGVSNLSFSFRGNEAVREAMHSVFLYHAIQRGMDMAIVNAGQLAVYNDLSADLRDHCEDVVLNRRDDATDRMLDAAERWKGEGGKKREADLTWRTWGVAKRLEHALVHGIDDYVVEDTEEARQAFDRPLHVIEGPLMDGMNVVGDLFGSGQMFLPQVVKSARVMKKAVAYLMPFMEKEKAELGLTGHSSAGKILMATVKGDVHDIGKNIVGVVLQCNNFEVIDLGVMVPAAKILETAKEEKVDMIGLSGLITPSLDEMCHVAAELERENMELPLLIGGATTSKIHTAVKIHPNYARGQAIYVTDAGRAVGVATKLMSEGAREPYFADVRTEYADVAEKHAASRGTQKRASIVTARKNAFKCDFEGKPPIAPRKPGRTVFDDFPLEELVPVIDWTPFFATWEIKGRYPGVLTDNRYGPAAKALYDDARRMLDEIVEKKLLTARGVASIWPANAVGDDIRLFTDESRSAELATFHTLRQQMSRNAGGRANVALSDFVAPHESGVDDWLGGFAVTAGHGEDELAARYARESDDYNKILSQALADRLAEAFAEKLHQIVRKDVWGYATDETLSAEEIIAENYQGIRPAAGYPAQPDHTEKDTLFRLLDAERLTGIQLTESRAMLPGSSVSGLYLAHADSHYFGVGKIERDQVEDYAARKGWDLGLAERWLAPILNYDPARMEAAE</sequence>
<dbReference type="EC" id="2.1.1.13" evidence="7"/>
<evidence type="ECO:0000256" key="7">
    <source>
        <dbReference type="ARBA" id="ARBA00012032"/>
    </source>
</evidence>
<evidence type="ECO:0000256" key="20">
    <source>
        <dbReference type="ARBA" id="ARBA00023167"/>
    </source>
</evidence>
<dbReference type="InterPro" id="IPR036589">
    <property type="entry name" value="HCY_dom_sf"/>
</dbReference>
<comment type="cofactor">
    <cofactor evidence="3">
        <name>FAD</name>
        <dbReference type="ChEBI" id="CHEBI:57692"/>
    </cofactor>
</comment>
<dbReference type="FunFam" id="1.10.1240.10:FF:000001">
    <property type="entry name" value="Methionine synthase"/>
    <property type="match status" value="1"/>
</dbReference>
<keyword evidence="12 26" id="KW-0808">Transferase</keyword>
<dbReference type="SUPFAM" id="SSF51730">
    <property type="entry name" value="FAD-linked oxidoreductase"/>
    <property type="match status" value="1"/>
</dbReference>
<dbReference type="NCBIfam" id="TIGR02082">
    <property type="entry name" value="metH"/>
    <property type="match status" value="1"/>
</dbReference>
<dbReference type="CDD" id="cd02440">
    <property type="entry name" value="AdoMet_MTases"/>
    <property type="match status" value="1"/>
</dbReference>
<evidence type="ECO:0000256" key="11">
    <source>
        <dbReference type="ARBA" id="ARBA00022630"/>
    </source>
</evidence>
<dbReference type="InterPro" id="IPR029063">
    <property type="entry name" value="SAM-dependent_MTases_sf"/>
</dbReference>
<evidence type="ECO:0000256" key="17">
    <source>
        <dbReference type="ARBA" id="ARBA00022833"/>
    </source>
</evidence>
<dbReference type="InterPro" id="IPR003171">
    <property type="entry name" value="Mehydrof_redctse-like"/>
</dbReference>
<dbReference type="SUPFAM" id="SSF53335">
    <property type="entry name" value="S-adenosyl-L-methionine-dependent methyltransferases"/>
    <property type="match status" value="1"/>
</dbReference>
<keyword evidence="9" id="KW-0028">Amino-acid biosynthesis</keyword>
<dbReference type="PROSITE" id="PS50974">
    <property type="entry name" value="ADOMET_ACTIVATION"/>
    <property type="match status" value="1"/>
</dbReference>
<keyword evidence="18" id="KW-0560">Oxidoreductase</keyword>
<evidence type="ECO:0000313" key="34">
    <source>
        <dbReference type="Proteomes" id="UP001178507"/>
    </source>
</evidence>
<keyword evidence="17 25" id="KW-0862">Zinc</keyword>
<gene>
    <name evidence="33" type="ORF">EVOR1521_LOCUS1865</name>
</gene>
<evidence type="ECO:0000256" key="21">
    <source>
        <dbReference type="ARBA" id="ARBA00023285"/>
    </source>
</evidence>
<dbReference type="PROSITE" id="PS50987">
    <property type="entry name" value="HTH_ARSR_2"/>
    <property type="match status" value="1"/>
</dbReference>
<feature type="domain" description="B12-binding" evidence="31">
    <location>
        <begin position="1379"/>
        <end position="1515"/>
    </location>
</feature>
<dbReference type="Gene3D" id="1.10.10.10">
    <property type="entry name" value="Winged helix-like DNA-binding domain superfamily/Winged helix DNA-binding domain"/>
    <property type="match status" value="1"/>
</dbReference>
<dbReference type="InterPro" id="IPR006158">
    <property type="entry name" value="Cobalamin-bd"/>
</dbReference>
<dbReference type="SUPFAM" id="SSF46785">
    <property type="entry name" value="Winged helix' DNA-binding domain"/>
    <property type="match status" value="1"/>
</dbReference>
<proteinExistence type="inferred from homology"/>
<dbReference type="InterPro" id="IPR036724">
    <property type="entry name" value="Cobalamin-bd_sf"/>
</dbReference>
<dbReference type="Pfam" id="PF02607">
    <property type="entry name" value="B12-binding_2"/>
    <property type="match status" value="1"/>
</dbReference>
<dbReference type="SUPFAM" id="SSF52242">
    <property type="entry name" value="Cobalamin (vitamin B12)-binding domain"/>
    <property type="match status" value="1"/>
</dbReference>
<keyword evidence="8 26" id="KW-0489">Methyltransferase</keyword>
<protein>
    <recommendedName>
        <fullName evidence="23">5-methyltetrahydrofolate--homocysteine methyltransferase</fullName>
        <ecNumber evidence="24">1.5.1.54</ecNumber>
        <ecNumber evidence="7">2.1.1.13</ecNumber>
    </recommendedName>
    <alternativeName>
        <fullName evidence="22">Vitamin-B12 dependent methionine synthase</fullName>
    </alternativeName>
</protein>
<dbReference type="InterPro" id="IPR011822">
    <property type="entry name" value="MetH"/>
</dbReference>
<feature type="domain" description="AdoMet activation" evidence="29">
    <location>
        <begin position="1531"/>
        <end position="1864"/>
    </location>
</feature>
<dbReference type="Gene3D" id="3.40.50.150">
    <property type="entry name" value="Vaccinia Virus protein VP39"/>
    <property type="match status" value="1"/>
</dbReference>
<evidence type="ECO:0000256" key="8">
    <source>
        <dbReference type="ARBA" id="ARBA00022603"/>
    </source>
</evidence>
<dbReference type="FunFam" id="3.40.50.280:FF:000001">
    <property type="entry name" value="Methionine synthase"/>
    <property type="match status" value="1"/>
</dbReference>
<evidence type="ECO:0000259" key="29">
    <source>
        <dbReference type="PROSITE" id="PS50974"/>
    </source>
</evidence>
<evidence type="ECO:0000256" key="1">
    <source>
        <dbReference type="ARBA" id="ARBA00001947"/>
    </source>
</evidence>
<dbReference type="InterPro" id="IPR037010">
    <property type="entry name" value="VitB12-dep_Met_synth_activ_sf"/>
</dbReference>
<dbReference type="Proteomes" id="UP001178507">
    <property type="component" value="Unassembled WGS sequence"/>
</dbReference>
<evidence type="ECO:0000259" key="28">
    <source>
        <dbReference type="PROSITE" id="PS50972"/>
    </source>
</evidence>
<dbReference type="NCBIfam" id="TIGR00676">
    <property type="entry name" value="fadh2"/>
    <property type="match status" value="1"/>
</dbReference>
<dbReference type="InterPro" id="IPR029041">
    <property type="entry name" value="FAD-linked_oxidoreductase-like"/>
</dbReference>
<dbReference type="GO" id="GO:0050667">
    <property type="term" value="P:homocysteine metabolic process"/>
    <property type="evidence" value="ECO:0007669"/>
    <property type="project" value="TreeGrafter"/>
</dbReference>
<dbReference type="Gene3D" id="3.40.50.280">
    <property type="entry name" value="Cobalamin-binding domain"/>
    <property type="match status" value="1"/>
</dbReference>
<dbReference type="SUPFAM" id="SSF56507">
    <property type="entry name" value="Methionine synthase activation domain-like"/>
    <property type="match status" value="1"/>
</dbReference>
<evidence type="ECO:0000256" key="3">
    <source>
        <dbReference type="ARBA" id="ARBA00001974"/>
    </source>
</evidence>
<keyword evidence="16" id="KW-0274">FAD</keyword>
<evidence type="ECO:0000256" key="16">
    <source>
        <dbReference type="ARBA" id="ARBA00022827"/>
    </source>
</evidence>
<dbReference type="Gene3D" id="3.10.196.10">
    <property type="entry name" value="Vitamin B12-dependent methionine synthase, activation domain"/>
    <property type="match status" value="1"/>
</dbReference>
<keyword evidence="19" id="KW-0520">NAD</keyword>
<dbReference type="FunFam" id="3.20.20.20:FF:000002">
    <property type="entry name" value="Methionine synthase"/>
    <property type="match status" value="1"/>
</dbReference>
<dbReference type="InterPro" id="IPR050554">
    <property type="entry name" value="Met_Synthase/Corrinoid"/>
</dbReference>
<comment type="similarity">
    <text evidence="6">Belongs to the vitamin-B12 dependent methionine synthase family.</text>
</comment>
<evidence type="ECO:0000256" key="18">
    <source>
        <dbReference type="ARBA" id="ARBA00023002"/>
    </source>
</evidence>
<evidence type="ECO:0000256" key="5">
    <source>
        <dbReference type="ARBA" id="ARBA00005178"/>
    </source>
</evidence>
<accession>A0AA36HMH7</accession>
<keyword evidence="20" id="KW-0486">Methionine biosynthesis</keyword>
<dbReference type="InterPro" id="IPR001845">
    <property type="entry name" value="HTH_ArsR_DNA-bd_dom"/>
</dbReference>
<dbReference type="GO" id="GO:0031419">
    <property type="term" value="F:cobalamin binding"/>
    <property type="evidence" value="ECO:0007669"/>
    <property type="project" value="UniProtKB-KW"/>
</dbReference>
<dbReference type="InterPro" id="IPR013216">
    <property type="entry name" value="Methyltransf_11"/>
</dbReference>
<feature type="domain" description="Hcy-binding" evidence="27">
    <location>
        <begin position="635"/>
        <end position="955"/>
    </location>
</feature>
<dbReference type="PROSITE" id="PS51337">
    <property type="entry name" value="B12_BINDING_NTER"/>
    <property type="match status" value="1"/>
</dbReference>
<keyword evidence="15" id="KW-0677">Repeat</keyword>
<dbReference type="GO" id="GO:0008270">
    <property type="term" value="F:zinc ion binding"/>
    <property type="evidence" value="ECO:0007669"/>
    <property type="project" value="InterPro"/>
</dbReference>
<evidence type="ECO:0000256" key="6">
    <source>
        <dbReference type="ARBA" id="ARBA00010398"/>
    </source>
</evidence>
<dbReference type="PROSITE" id="PS50970">
    <property type="entry name" value="HCY"/>
    <property type="match status" value="1"/>
</dbReference>
<keyword evidence="34" id="KW-1185">Reference proteome</keyword>
<feature type="binding site" evidence="25">
    <location>
        <position position="877"/>
    </location>
    <ligand>
        <name>Zn(2+)</name>
        <dbReference type="ChEBI" id="CHEBI:29105"/>
    </ligand>
</feature>
<evidence type="ECO:0000256" key="9">
    <source>
        <dbReference type="ARBA" id="ARBA00022605"/>
    </source>
</evidence>
<dbReference type="Pfam" id="PF08241">
    <property type="entry name" value="Methyltransf_11"/>
    <property type="match status" value="1"/>
</dbReference>
<dbReference type="Gene3D" id="1.10.288.10">
    <property type="entry name" value="Cobalamin-dependent Methionine Synthase, domain 2"/>
    <property type="match status" value="1"/>
</dbReference>
<dbReference type="GO" id="GO:0106312">
    <property type="term" value="F:methylenetetrahydrofolate reductase (NADH) activity"/>
    <property type="evidence" value="ECO:0007669"/>
    <property type="project" value="UniProtKB-EC"/>
</dbReference>
<keyword evidence="13" id="KW-0949">S-adenosyl-L-methionine</keyword>
<evidence type="ECO:0000259" key="32">
    <source>
        <dbReference type="PROSITE" id="PS51337"/>
    </source>
</evidence>
<feature type="domain" description="HTH arsR-type" evidence="30">
    <location>
        <begin position="4"/>
        <end position="98"/>
    </location>
</feature>
<dbReference type="InterPro" id="IPR036594">
    <property type="entry name" value="Meth_synthase_dom"/>
</dbReference>
<comment type="pathway">
    <text evidence="5">Amino-acid biosynthesis; L-methionine biosynthesis via de novo pathway; L-methionine from L-homocysteine (MetH route): step 1/1.</text>
</comment>
<feature type="domain" description="Pterin-binding" evidence="28">
    <location>
        <begin position="986"/>
        <end position="1251"/>
    </location>
</feature>
<evidence type="ECO:0000259" key="30">
    <source>
        <dbReference type="PROSITE" id="PS50987"/>
    </source>
</evidence>
<dbReference type="GO" id="GO:0046653">
    <property type="term" value="P:tetrahydrofolate metabolic process"/>
    <property type="evidence" value="ECO:0007669"/>
    <property type="project" value="TreeGrafter"/>
</dbReference>
<dbReference type="EC" id="1.5.1.54" evidence="24"/>
<evidence type="ECO:0000256" key="10">
    <source>
        <dbReference type="ARBA" id="ARBA00022628"/>
    </source>
</evidence>
<dbReference type="InterPro" id="IPR036388">
    <property type="entry name" value="WH-like_DNA-bd_sf"/>
</dbReference>
<dbReference type="Pfam" id="PF02310">
    <property type="entry name" value="B12-binding"/>
    <property type="match status" value="1"/>
</dbReference>
<dbReference type="Gene3D" id="3.20.20.330">
    <property type="entry name" value="Homocysteine-binding-like domain"/>
    <property type="match status" value="1"/>
</dbReference>
<dbReference type="PRINTS" id="PR00778">
    <property type="entry name" value="HTHARSR"/>
</dbReference>
<evidence type="ECO:0000313" key="33">
    <source>
        <dbReference type="EMBL" id="CAJ1371571.1"/>
    </source>
</evidence>
<evidence type="ECO:0000256" key="25">
    <source>
        <dbReference type="PROSITE-ProRule" id="PRU00333"/>
    </source>
</evidence>
<dbReference type="InterPro" id="IPR003759">
    <property type="entry name" value="Cbl-bd_cap"/>
</dbReference>
<dbReference type="PROSITE" id="PS51332">
    <property type="entry name" value="B12_BINDING"/>
    <property type="match status" value="1"/>
</dbReference>
<comment type="pathway">
    <text evidence="4">One-carbon metabolism; tetrahydrofolate interconversion.</text>
</comment>
<dbReference type="Gene3D" id="1.10.1240.10">
    <property type="entry name" value="Methionine synthase domain"/>
    <property type="match status" value="1"/>
</dbReference>
<dbReference type="NCBIfam" id="NF007024">
    <property type="entry name" value="PRK09490.1"/>
    <property type="match status" value="1"/>
</dbReference>
<dbReference type="InterPro" id="IPR033706">
    <property type="entry name" value="Met_synthase_B12-bd"/>
</dbReference>
<dbReference type="GO" id="GO:0005829">
    <property type="term" value="C:cytosol"/>
    <property type="evidence" value="ECO:0007669"/>
    <property type="project" value="InterPro"/>
</dbReference>
<evidence type="ECO:0000256" key="12">
    <source>
        <dbReference type="ARBA" id="ARBA00022679"/>
    </source>
</evidence>
<keyword evidence="10" id="KW-0846">Cobalamin</keyword>
<dbReference type="InterPro" id="IPR003726">
    <property type="entry name" value="HCY_dom"/>
</dbReference>
<keyword evidence="14 25" id="KW-0479">Metal-binding</keyword>
<evidence type="ECO:0000256" key="2">
    <source>
        <dbReference type="ARBA" id="ARBA00001956"/>
    </source>
</evidence>
<dbReference type="Gene3D" id="3.20.20.20">
    <property type="entry name" value="Dihydropteroate synthase-like"/>
    <property type="match status" value="1"/>
</dbReference>
<evidence type="ECO:0000256" key="4">
    <source>
        <dbReference type="ARBA" id="ARBA00004777"/>
    </source>
</evidence>
<evidence type="ECO:0000256" key="19">
    <source>
        <dbReference type="ARBA" id="ARBA00023027"/>
    </source>
</evidence>
<evidence type="ECO:0000256" key="24">
    <source>
        <dbReference type="ARBA" id="ARBA00034529"/>
    </source>
</evidence>
<dbReference type="SUPFAM" id="SSF51717">
    <property type="entry name" value="Dihydropteroate synthetase-like"/>
    <property type="match status" value="1"/>
</dbReference>
<feature type="binding site" evidence="25">
    <location>
        <position position="941"/>
    </location>
    <ligand>
        <name>Zn(2+)</name>
        <dbReference type="ChEBI" id="CHEBI:29105"/>
    </ligand>
</feature>
<evidence type="ECO:0000256" key="14">
    <source>
        <dbReference type="ARBA" id="ARBA00022723"/>
    </source>
</evidence>
<dbReference type="CDD" id="cd02069">
    <property type="entry name" value="methionine_synthase_B12_BD"/>
    <property type="match status" value="1"/>
</dbReference>
<dbReference type="CDD" id="cd00090">
    <property type="entry name" value="HTH_ARSR"/>
    <property type="match status" value="1"/>
</dbReference>
<dbReference type="InterPro" id="IPR000489">
    <property type="entry name" value="Pterin-binding_dom"/>
</dbReference>
<comment type="cofactor">
    <cofactor evidence="1 25">
        <name>Zn(2+)</name>
        <dbReference type="ChEBI" id="CHEBI:29105"/>
    </cofactor>
</comment>
<dbReference type="SMART" id="SM01018">
    <property type="entry name" value="B12-binding_2"/>
    <property type="match status" value="1"/>
</dbReference>
<dbReference type="PANTHER" id="PTHR45833">
    <property type="entry name" value="METHIONINE SYNTHASE"/>
    <property type="match status" value="1"/>
</dbReference>
<evidence type="ECO:0000256" key="22">
    <source>
        <dbReference type="ARBA" id="ARBA00030163"/>
    </source>
</evidence>
<evidence type="ECO:0000259" key="27">
    <source>
        <dbReference type="PROSITE" id="PS50970"/>
    </source>
</evidence>
<dbReference type="Gene3D" id="3.20.20.220">
    <property type="match status" value="1"/>
</dbReference>
<dbReference type="FunFam" id="3.20.20.330:FF:000001">
    <property type="entry name" value="Methionine synthase"/>
    <property type="match status" value="1"/>
</dbReference>
<dbReference type="CDD" id="cd00740">
    <property type="entry name" value="MeTr"/>
    <property type="match status" value="1"/>
</dbReference>
<dbReference type="Pfam" id="PF02219">
    <property type="entry name" value="MTHFR"/>
    <property type="match status" value="1"/>
</dbReference>
<keyword evidence="11" id="KW-0285">Flavoprotein</keyword>
<dbReference type="SMART" id="SM00418">
    <property type="entry name" value="HTH_ARSR"/>
    <property type="match status" value="1"/>
</dbReference>
<feature type="binding site" evidence="25">
    <location>
        <position position="940"/>
    </location>
    <ligand>
        <name>Zn(2+)</name>
        <dbReference type="ChEBI" id="CHEBI:29105"/>
    </ligand>
</feature>
<dbReference type="SUPFAM" id="SSF82282">
    <property type="entry name" value="Homocysteine S-methyltransferase"/>
    <property type="match status" value="1"/>
</dbReference>
<evidence type="ECO:0000259" key="31">
    <source>
        <dbReference type="PROSITE" id="PS51332"/>
    </source>
</evidence>
<dbReference type="Pfam" id="PF02965">
    <property type="entry name" value="Met_synt_B12"/>
    <property type="match status" value="1"/>
</dbReference>
<reference evidence="33" key="1">
    <citation type="submission" date="2023-08" db="EMBL/GenBank/DDBJ databases">
        <authorList>
            <person name="Chen Y."/>
            <person name="Shah S."/>
            <person name="Dougan E. K."/>
            <person name="Thang M."/>
            <person name="Chan C."/>
        </authorList>
    </citation>
    <scope>NUCLEOTIDE SEQUENCE</scope>
</reference>
<dbReference type="SUPFAM" id="SSF47644">
    <property type="entry name" value="Methionine synthase domain"/>
    <property type="match status" value="1"/>
</dbReference>
<evidence type="ECO:0000256" key="26">
    <source>
        <dbReference type="PROSITE-ProRule" id="PRU00346"/>
    </source>
</evidence>
<dbReference type="GO" id="GO:0003700">
    <property type="term" value="F:DNA-binding transcription factor activity"/>
    <property type="evidence" value="ECO:0007669"/>
    <property type="project" value="InterPro"/>
</dbReference>
<dbReference type="InterPro" id="IPR011005">
    <property type="entry name" value="Dihydropteroate_synth-like_sf"/>
</dbReference>
<dbReference type="GO" id="GO:0008705">
    <property type="term" value="F:methionine synthase activity"/>
    <property type="evidence" value="ECO:0007669"/>
    <property type="project" value="UniProtKB-EC"/>
</dbReference>
<feature type="domain" description="B12-binding N-terminal" evidence="32">
    <location>
        <begin position="1278"/>
        <end position="1372"/>
    </location>
</feature>
<dbReference type="InterPro" id="IPR004223">
    <property type="entry name" value="VitB12-dep_Met_synth_activ_dom"/>
</dbReference>
<evidence type="ECO:0000256" key="13">
    <source>
        <dbReference type="ARBA" id="ARBA00022691"/>
    </source>
</evidence>
<dbReference type="CDD" id="cd00537">
    <property type="entry name" value="MTHFR"/>
    <property type="match status" value="1"/>
</dbReference>
<dbReference type="NCBIfam" id="NF033788">
    <property type="entry name" value="HTH_metalloreg"/>
    <property type="match status" value="1"/>
</dbReference>
<dbReference type="Pfam" id="PF02574">
    <property type="entry name" value="S-methyl_trans"/>
    <property type="match status" value="1"/>
</dbReference>
<dbReference type="Pfam" id="PF00809">
    <property type="entry name" value="Pterin_bind"/>
    <property type="match status" value="1"/>
</dbReference>
<dbReference type="GO" id="GO:0032259">
    <property type="term" value="P:methylation"/>
    <property type="evidence" value="ECO:0007669"/>
    <property type="project" value="UniProtKB-KW"/>
</dbReference>
<comment type="caution">
    <text evidence="33">The sequence shown here is derived from an EMBL/GenBank/DDBJ whole genome shotgun (WGS) entry which is preliminary data.</text>
</comment>
<evidence type="ECO:0000256" key="23">
    <source>
        <dbReference type="ARBA" id="ARBA00031040"/>
    </source>
</evidence>
<keyword evidence="21" id="KW-0170">Cobalt</keyword>
<evidence type="ECO:0000256" key="15">
    <source>
        <dbReference type="ARBA" id="ARBA00022737"/>
    </source>
</evidence>
<dbReference type="PANTHER" id="PTHR45833:SF1">
    <property type="entry name" value="METHIONINE SYNTHASE"/>
    <property type="match status" value="1"/>
</dbReference>
<comment type="cofactor">
    <cofactor evidence="2">
        <name>methylcob(III)alamin</name>
        <dbReference type="ChEBI" id="CHEBI:28115"/>
    </cofactor>
</comment>
<dbReference type="InterPro" id="IPR011991">
    <property type="entry name" value="ArsR-like_HTH"/>
</dbReference>
<dbReference type="InterPro" id="IPR036390">
    <property type="entry name" value="WH_DNA-bd_sf"/>
</dbReference>
<dbReference type="InterPro" id="IPR004620">
    <property type="entry name" value="MTHF_reductase_bac"/>
</dbReference>
<dbReference type="EMBL" id="CAUJNA010000087">
    <property type="protein sequence ID" value="CAJ1371571.1"/>
    <property type="molecule type" value="Genomic_DNA"/>
</dbReference>
<name>A0AA36HMH7_9DINO</name>
<organism evidence="33 34">
    <name type="scientific">Effrenium voratum</name>
    <dbReference type="NCBI Taxonomy" id="2562239"/>
    <lineage>
        <taxon>Eukaryota</taxon>
        <taxon>Sar</taxon>
        <taxon>Alveolata</taxon>
        <taxon>Dinophyceae</taxon>
        <taxon>Suessiales</taxon>
        <taxon>Symbiodiniaceae</taxon>
        <taxon>Effrenium</taxon>
    </lineage>
</organism>